<dbReference type="InterPro" id="IPR041546">
    <property type="entry name" value="ClpA/ClpB_AAA_lid"/>
</dbReference>
<dbReference type="Gene3D" id="3.40.50.300">
    <property type="entry name" value="P-loop containing nucleotide triphosphate hydrolases"/>
    <property type="match status" value="3"/>
</dbReference>
<evidence type="ECO:0000313" key="9">
    <source>
        <dbReference type="EMBL" id="GAA94937.1"/>
    </source>
</evidence>
<dbReference type="GO" id="GO:0016887">
    <property type="term" value="F:ATP hydrolysis activity"/>
    <property type="evidence" value="ECO:0007669"/>
    <property type="project" value="InterPro"/>
</dbReference>
<comment type="similarity">
    <text evidence="1">Belongs to the ClpA/ClpB family.</text>
</comment>
<dbReference type="GO" id="GO:0070370">
    <property type="term" value="P:cellular heat acclimation"/>
    <property type="evidence" value="ECO:0007669"/>
    <property type="project" value="TreeGrafter"/>
</dbReference>
<dbReference type="FunFam" id="3.40.50.300:FF:000010">
    <property type="entry name" value="Chaperone clpB 1, putative"/>
    <property type="match status" value="1"/>
</dbReference>
<comment type="caution">
    <text evidence="9">The sequence shown here is derived from an EMBL/GenBank/DDBJ whole genome shotgun (WGS) entry which is preliminary data.</text>
</comment>
<keyword evidence="2 6" id="KW-0677">Repeat</keyword>
<evidence type="ECO:0000256" key="2">
    <source>
        <dbReference type="ARBA" id="ARBA00022737"/>
    </source>
</evidence>
<keyword evidence="10" id="KW-1185">Reference proteome</keyword>
<evidence type="ECO:0000256" key="5">
    <source>
        <dbReference type="ARBA" id="ARBA00023186"/>
    </source>
</evidence>
<dbReference type="FunCoup" id="G7DWH7">
    <property type="interactions" value="290"/>
</dbReference>
<dbReference type="Gene3D" id="1.10.1780.10">
    <property type="entry name" value="Clp, N-terminal domain"/>
    <property type="match status" value="1"/>
</dbReference>
<dbReference type="FunFam" id="3.40.50.300:FF:000120">
    <property type="entry name" value="ATP-dependent chaperone ClpB"/>
    <property type="match status" value="1"/>
</dbReference>
<feature type="domain" description="Clp R" evidence="8">
    <location>
        <begin position="1"/>
        <end position="144"/>
    </location>
</feature>
<evidence type="ECO:0000256" key="6">
    <source>
        <dbReference type="PROSITE-ProRule" id="PRU01251"/>
    </source>
</evidence>
<dbReference type="PANTHER" id="PTHR11638:SF18">
    <property type="entry name" value="HEAT SHOCK PROTEIN 104"/>
    <property type="match status" value="1"/>
</dbReference>
<evidence type="ECO:0000256" key="3">
    <source>
        <dbReference type="ARBA" id="ARBA00022741"/>
    </source>
</evidence>
<name>G7DWH7_MIXOS</name>
<dbReference type="Pfam" id="PF07724">
    <property type="entry name" value="AAA_2"/>
    <property type="match status" value="1"/>
</dbReference>
<feature type="coiled-coil region" evidence="7">
    <location>
        <begin position="469"/>
        <end position="523"/>
    </location>
</feature>
<dbReference type="GO" id="GO:0005524">
    <property type="term" value="F:ATP binding"/>
    <property type="evidence" value="ECO:0007669"/>
    <property type="project" value="UniProtKB-KW"/>
</dbReference>
<keyword evidence="5" id="KW-0143">Chaperone</keyword>
<dbReference type="Proteomes" id="UP000009131">
    <property type="component" value="Unassembled WGS sequence"/>
</dbReference>
<dbReference type="PROSITE" id="PS51903">
    <property type="entry name" value="CLP_R"/>
    <property type="match status" value="1"/>
</dbReference>
<dbReference type="Pfam" id="PF00004">
    <property type="entry name" value="AAA"/>
    <property type="match status" value="1"/>
</dbReference>
<keyword evidence="4" id="KW-0067">ATP-binding</keyword>
<evidence type="ECO:0000256" key="7">
    <source>
        <dbReference type="SAM" id="Coils"/>
    </source>
</evidence>
<dbReference type="InterPro" id="IPR004176">
    <property type="entry name" value="Clp_R_N"/>
</dbReference>
<keyword evidence="7" id="KW-0175">Coiled coil</keyword>
<dbReference type="PROSITE" id="PS00870">
    <property type="entry name" value="CLPAB_1"/>
    <property type="match status" value="1"/>
</dbReference>
<dbReference type="InterPro" id="IPR001270">
    <property type="entry name" value="ClpA/B"/>
</dbReference>
<dbReference type="AlphaFoldDB" id="G7DWH7"/>
<dbReference type="PANTHER" id="PTHR11638">
    <property type="entry name" value="ATP-DEPENDENT CLP PROTEASE"/>
    <property type="match status" value="1"/>
</dbReference>
<dbReference type="SUPFAM" id="SSF52540">
    <property type="entry name" value="P-loop containing nucleoside triphosphate hydrolases"/>
    <property type="match status" value="2"/>
</dbReference>
<evidence type="ECO:0000259" key="8">
    <source>
        <dbReference type="PROSITE" id="PS51903"/>
    </source>
</evidence>
<dbReference type="InterPro" id="IPR050130">
    <property type="entry name" value="ClpA_ClpB"/>
</dbReference>
<dbReference type="InterPro" id="IPR019489">
    <property type="entry name" value="Clp_ATPase_C"/>
</dbReference>
<evidence type="ECO:0000256" key="1">
    <source>
        <dbReference type="ARBA" id="ARBA00008675"/>
    </source>
</evidence>
<dbReference type="eggNOG" id="KOG1051">
    <property type="taxonomic scope" value="Eukaryota"/>
</dbReference>
<dbReference type="Pfam" id="PF17871">
    <property type="entry name" value="AAA_lid_9"/>
    <property type="match status" value="1"/>
</dbReference>
<dbReference type="RefSeq" id="XP_014565914.1">
    <property type="nucleotide sequence ID" value="XM_014710428.1"/>
</dbReference>
<dbReference type="HOGENOM" id="CLU_005070_4_0_1"/>
<dbReference type="OMA" id="ERMKAVM"/>
<dbReference type="InParanoid" id="G7DWH7"/>
<dbReference type="Pfam" id="PF10431">
    <property type="entry name" value="ClpB_D2-small"/>
    <property type="match status" value="1"/>
</dbReference>
<dbReference type="SMART" id="SM01086">
    <property type="entry name" value="ClpB_D2-small"/>
    <property type="match status" value="1"/>
</dbReference>
<dbReference type="InterPro" id="IPR036628">
    <property type="entry name" value="Clp_N_dom_sf"/>
</dbReference>
<dbReference type="Pfam" id="PF02861">
    <property type="entry name" value="Clp_N"/>
    <property type="match status" value="1"/>
</dbReference>
<dbReference type="CDD" id="cd19499">
    <property type="entry name" value="RecA-like_ClpB_Hsp104-like"/>
    <property type="match status" value="1"/>
</dbReference>
<dbReference type="EMBL" id="BABT02000052">
    <property type="protein sequence ID" value="GAA94937.1"/>
    <property type="molecule type" value="Genomic_DNA"/>
</dbReference>
<dbReference type="GO" id="GO:0042026">
    <property type="term" value="P:protein refolding"/>
    <property type="evidence" value="ECO:0007669"/>
    <property type="project" value="TreeGrafter"/>
</dbReference>
<evidence type="ECO:0000256" key="4">
    <source>
        <dbReference type="ARBA" id="ARBA00022840"/>
    </source>
</evidence>
<proteinExistence type="inferred from homology"/>
<dbReference type="STRING" id="764103.G7DWH7"/>
<reference evidence="9 10" key="2">
    <citation type="journal article" date="2012" name="Open Biol.">
        <title>Characteristics of nucleosomes and linker DNA regions on the genome of the basidiomycete Mixia osmundae revealed by mono- and dinucleosome mapping.</title>
        <authorList>
            <person name="Nishida H."/>
            <person name="Kondo S."/>
            <person name="Matsumoto T."/>
            <person name="Suzuki Y."/>
            <person name="Yoshikawa H."/>
            <person name="Taylor T.D."/>
            <person name="Sugiyama J."/>
        </authorList>
    </citation>
    <scope>NUCLEOTIDE SEQUENCE [LARGE SCALE GENOMIC DNA]</scope>
    <source>
        <strain evidence="10">CBS 9802 / IAM 14324 / JCM 22182 / KY 12970</strain>
    </source>
</reference>
<organism evidence="9 10">
    <name type="scientific">Mixia osmundae (strain CBS 9802 / IAM 14324 / JCM 22182 / KY 12970)</name>
    <dbReference type="NCBI Taxonomy" id="764103"/>
    <lineage>
        <taxon>Eukaryota</taxon>
        <taxon>Fungi</taxon>
        <taxon>Dikarya</taxon>
        <taxon>Basidiomycota</taxon>
        <taxon>Pucciniomycotina</taxon>
        <taxon>Mixiomycetes</taxon>
        <taxon>Mixiales</taxon>
        <taxon>Mixiaceae</taxon>
        <taxon>Mixia</taxon>
    </lineage>
</organism>
<reference evidence="9 10" key="1">
    <citation type="journal article" date="2011" name="J. Gen. Appl. Microbiol.">
        <title>Draft genome sequencing of the enigmatic basidiomycete Mixia osmundae.</title>
        <authorList>
            <person name="Nishida H."/>
            <person name="Nagatsuka Y."/>
            <person name="Sugiyama J."/>
        </authorList>
    </citation>
    <scope>NUCLEOTIDE SEQUENCE [LARGE SCALE GENOMIC DNA]</scope>
    <source>
        <strain evidence="10">CBS 9802 / IAM 14324 / JCM 22182 / KY 12970</strain>
    </source>
</reference>
<gene>
    <name evidence="9" type="primary">Mo01592</name>
    <name evidence="9" type="ORF">E5Q_01592</name>
</gene>
<dbReference type="SUPFAM" id="SSF81923">
    <property type="entry name" value="Double Clp-N motif"/>
    <property type="match status" value="1"/>
</dbReference>
<dbReference type="GO" id="GO:0043335">
    <property type="term" value="P:protein unfolding"/>
    <property type="evidence" value="ECO:0007669"/>
    <property type="project" value="TreeGrafter"/>
</dbReference>
<dbReference type="InterPro" id="IPR003593">
    <property type="entry name" value="AAA+_ATPase"/>
</dbReference>
<dbReference type="OrthoDB" id="47330at2759"/>
<dbReference type="GO" id="GO:0005829">
    <property type="term" value="C:cytosol"/>
    <property type="evidence" value="ECO:0007669"/>
    <property type="project" value="TreeGrafter"/>
</dbReference>
<dbReference type="FunFam" id="3.40.50.300:FF:000025">
    <property type="entry name" value="ATP-dependent Clp protease subunit"/>
    <property type="match status" value="1"/>
</dbReference>
<protein>
    <recommendedName>
        <fullName evidence="8">Clp R domain-containing protein</fullName>
    </recommendedName>
</protein>
<dbReference type="InterPro" id="IPR003959">
    <property type="entry name" value="ATPase_AAA_core"/>
</dbReference>
<dbReference type="CDD" id="cd00009">
    <property type="entry name" value="AAA"/>
    <property type="match status" value="1"/>
</dbReference>
<dbReference type="GO" id="GO:0051082">
    <property type="term" value="F:unfolded protein binding"/>
    <property type="evidence" value="ECO:0007669"/>
    <property type="project" value="TreeGrafter"/>
</dbReference>
<keyword evidence="3" id="KW-0547">Nucleotide-binding</keyword>
<dbReference type="GO" id="GO:0051087">
    <property type="term" value="F:protein-folding chaperone binding"/>
    <property type="evidence" value="ECO:0007669"/>
    <property type="project" value="TreeGrafter"/>
</dbReference>
<accession>G7DWH7</accession>
<dbReference type="PRINTS" id="PR00300">
    <property type="entry name" value="CLPPROTEASEA"/>
</dbReference>
<evidence type="ECO:0000313" key="10">
    <source>
        <dbReference type="Proteomes" id="UP000009131"/>
    </source>
</evidence>
<sequence>MTQNFTEKAQETLQNAFQIARDHSHVQVFPVHVASALLAEDGSLLKSVVERAGGDSVKLNRAYQKALVRLPSQEPPPDDYSPSSSLAKLIRSAQDLQKKNGDSYVSQDHLISALLGDDSSLALLKESSVNPVQLKSAIAEVRGSRKVDSRQAEEGFDALKKYAIDMTALAEQGKLDPVIGRDNQIRRVIRILSRRTKSNPVLIGEPGVGKTAIVEGLAQRIINRDVPPGLLGRLWSLDLAALTAGASYKGQFEERVKALLSELEKATSPIILFVDELHLIMAGQGNGSMDAANLFKPMLARGTLRMIGATTLVEYRKYIEKDAAFERRFQQVLVTEPSIPETISILRGLRERYELHHSCSILDSALVAAAKLAHRYLPARRLPDSALDCVDEACAGVRIARDSQPEAIDQLERQHTQLKIEEHALGQDRDKKASAARLVEVREAIARIDEELHPLKAKHEATKARGKEIQALKERIDDLRTKAETAQRNQDFATASDIRFYSIPELTKKLEKMEEDKRAADVERGEADDVVTPDDIAEVVGRWSGIPVSRLKQGEKEKLLNLERTMSKEIVGQPQAIKALANAIRLSRSGLADPKKPPVFMFTGSSGSGKTQTAKCLAKLLFDSEEAMIRIDSSEYSEPHSISRLIGSAPGYVGYEEGGTLTNKVKERPYCVLLIDEIEKACRQFWMLLLQVFDDGRLTDNKGVVVDFSNTIIICTTNLGSAALNEVDSDAPLPPAVKDAVDAAIRAYFPAEFINRISSVVIFNKLSRKHIRKLVDHRLREIQHRLAASGKTIQLNLDEASKDWLGTAGYSNAYGARPLNRVIQSELLNQLSRMILDDSILDGETANVTCDHQANRLVILPNHQSTIQSMDIDEDEELLDDVDIEEVD</sequence>
<dbReference type="InterPro" id="IPR027417">
    <property type="entry name" value="P-loop_NTPase"/>
</dbReference>
<dbReference type="SMART" id="SM00382">
    <property type="entry name" value="AAA"/>
    <property type="match status" value="2"/>
</dbReference>
<dbReference type="InterPro" id="IPR018368">
    <property type="entry name" value="ClpA/B_CS1"/>
</dbReference>
<dbReference type="Gene3D" id="1.10.8.60">
    <property type="match status" value="1"/>
</dbReference>